<gene>
    <name evidence="2" type="ORF">GOMPHAMPRED_005208</name>
</gene>
<accession>A0A8H3IRC8</accession>
<comment type="caution">
    <text evidence="2">The sequence shown here is derived from an EMBL/GenBank/DDBJ whole genome shotgun (WGS) entry which is preliminary data.</text>
</comment>
<name>A0A8H3IRC8_9LECA</name>
<dbReference type="PROSITE" id="PS50206">
    <property type="entry name" value="RHODANESE_3"/>
    <property type="match status" value="1"/>
</dbReference>
<keyword evidence="3" id="KW-1185">Reference proteome</keyword>
<dbReference type="Gene3D" id="3.40.250.10">
    <property type="entry name" value="Rhodanese-like domain"/>
    <property type="match status" value="1"/>
</dbReference>
<dbReference type="InterPro" id="IPR001763">
    <property type="entry name" value="Rhodanese-like_dom"/>
</dbReference>
<feature type="domain" description="Rhodanese" evidence="1">
    <location>
        <begin position="5"/>
        <end position="88"/>
    </location>
</feature>
<dbReference type="OrthoDB" id="361797at2759"/>
<dbReference type="InterPro" id="IPR036873">
    <property type="entry name" value="Rhodanese-like_dom_sf"/>
</dbReference>
<dbReference type="EMBL" id="CAJPDQ010000030">
    <property type="protein sequence ID" value="CAF9928688.1"/>
    <property type="molecule type" value="Genomic_DNA"/>
</dbReference>
<dbReference type="Pfam" id="PF00581">
    <property type="entry name" value="Rhodanese"/>
    <property type="match status" value="1"/>
</dbReference>
<dbReference type="CDD" id="cd00158">
    <property type="entry name" value="RHOD"/>
    <property type="match status" value="1"/>
</dbReference>
<dbReference type="PANTHER" id="PTHR45431:SF3">
    <property type="entry name" value="RHODANESE-LIKE DOMAIN-CONTAINING PROTEIN 15, CHLOROPLASTIC"/>
    <property type="match status" value="1"/>
</dbReference>
<evidence type="ECO:0000313" key="2">
    <source>
        <dbReference type="EMBL" id="CAF9928688.1"/>
    </source>
</evidence>
<dbReference type="SUPFAM" id="SSF52821">
    <property type="entry name" value="Rhodanese/Cell cycle control phosphatase"/>
    <property type="match status" value="1"/>
</dbReference>
<evidence type="ECO:0000313" key="3">
    <source>
        <dbReference type="Proteomes" id="UP000664169"/>
    </source>
</evidence>
<proteinExistence type="predicted"/>
<dbReference type="SMART" id="SM00450">
    <property type="entry name" value="RHOD"/>
    <property type="match status" value="1"/>
</dbReference>
<dbReference type="InterPro" id="IPR052367">
    <property type="entry name" value="Thiosulfate_ST/Rhodanese-like"/>
</dbReference>
<sequence length="126" mass="14239">MQSFLIDVRTSEEYAADHLKGAINIPYEEISRLPTLFPNLSKEDEITLYCRSGRRSLIALDTLRTVGFVNARDIGGLEMARSILSDEDKKALGRSPTARSQQGTIYDKAFLEWSCQKLLDDLRALE</sequence>
<protein>
    <recommendedName>
        <fullName evidence="1">Rhodanese domain-containing protein</fullName>
    </recommendedName>
</protein>
<reference evidence="2" key="1">
    <citation type="submission" date="2021-03" db="EMBL/GenBank/DDBJ databases">
        <authorList>
            <person name="Tagirdzhanova G."/>
        </authorList>
    </citation>
    <scope>NUCLEOTIDE SEQUENCE</scope>
</reference>
<dbReference type="Proteomes" id="UP000664169">
    <property type="component" value="Unassembled WGS sequence"/>
</dbReference>
<dbReference type="PANTHER" id="PTHR45431">
    <property type="entry name" value="RHODANESE-LIKE DOMAIN-CONTAINING PROTEIN 15, CHLOROPLASTIC"/>
    <property type="match status" value="1"/>
</dbReference>
<dbReference type="AlphaFoldDB" id="A0A8H3IRC8"/>
<organism evidence="2 3">
    <name type="scientific">Gomphillus americanus</name>
    <dbReference type="NCBI Taxonomy" id="1940652"/>
    <lineage>
        <taxon>Eukaryota</taxon>
        <taxon>Fungi</taxon>
        <taxon>Dikarya</taxon>
        <taxon>Ascomycota</taxon>
        <taxon>Pezizomycotina</taxon>
        <taxon>Lecanoromycetes</taxon>
        <taxon>OSLEUM clade</taxon>
        <taxon>Ostropomycetidae</taxon>
        <taxon>Ostropales</taxon>
        <taxon>Graphidaceae</taxon>
        <taxon>Gomphilloideae</taxon>
        <taxon>Gomphillus</taxon>
    </lineage>
</organism>
<evidence type="ECO:0000259" key="1">
    <source>
        <dbReference type="PROSITE" id="PS50206"/>
    </source>
</evidence>